<proteinExistence type="predicted"/>
<accession>A0A561SWK4</accession>
<dbReference type="AlphaFoldDB" id="A0A561SWK4"/>
<feature type="compositionally biased region" description="Basic and acidic residues" evidence="1">
    <location>
        <begin position="128"/>
        <end position="161"/>
    </location>
</feature>
<protein>
    <submittedName>
        <fullName evidence="2">Uncharacterized protein</fullName>
    </submittedName>
</protein>
<gene>
    <name evidence="2" type="ORF">FHX44_115177</name>
</gene>
<dbReference type="Proteomes" id="UP000321261">
    <property type="component" value="Unassembled WGS sequence"/>
</dbReference>
<dbReference type="EMBL" id="VIWU01000001">
    <property type="protein sequence ID" value="TWF79249.1"/>
    <property type="molecule type" value="Genomic_DNA"/>
</dbReference>
<keyword evidence="3" id="KW-1185">Reference proteome</keyword>
<organism evidence="2 3">
    <name type="scientific">Pseudonocardia hierapolitana</name>
    <dbReference type="NCBI Taxonomy" id="1128676"/>
    <lineage>
        <taxon>Bacteria</taxon>
        <taxon>Bacillati</taxon>
        <taxon>Actinomycetota</taxon>
        <taxon>Actinomycetes</taxon>
        <taxon>Pseudonocardiales</taxon>
        <taxon>Pseudonocardiaceae</taxon>
        <taxon>Pseudonocardia</taxon>
    </lineage>
</organism>
<comment type="caution">
    <text evidence="2">The sequence shown here is derived from an EMBL/GenBank/DDBJ whole genome shotgun (WGS) entry which is preliminary data.</text>
</comment>
<evidence type="ECO:0000313" key="2">
    <source>
        <dbReference type="EMBL" id="TWF79249.1"/>
    </source>
</evidence>
<dbReference type="OrthoDB" id="3373298at2"/>
<reference evidence="2 3" key="1">
    <citation type="submission" date="2019-06" db="EMBL/GenBank/DDBJ databases">
        <title>Sequencing the genomes of 1000 actinobacteria strains.</title>
        <authorList>
            <person name="Klenk H.-P."/>
        </authorList>
    </citation>
    <scope>NUCLEOTIDE SEQUENCE [LARGE SCALE GENOMIC DNA]</scope>
    <source>
        <strain evidence="2 3">DSM 45671</strain>
    </source>
</reference>
<sequence length="386" mass="39273">MDLTALLLRIAARRPHVLVVAVPGATGSRLALEAALARRGWPIATGPADADVLAVAGTPGPGLAAVVDAVWEQVPGPRARIEVQPPADVDERLDAASALLADVEHQRTEVVGGNEGHHGGHAVHGGHGTHDGPAEHGDHAGHPEHHDHAEHGGEAGGDHAGHGGGHHHGHGGTVAGLPMAELGPDRDGLTLDRLHIPLGPLLPDWPAGLVVRVTLQGDVIQEAAAEVLDAGHAVPFGWPSAAARELDGLARFLGVAGWPSAAGEARRLRDAFLAGERVSAGVAGLLRRIRRSRTLRRLIRGIPAGPADVAALLATKLAAIEAALPVDSRPGASPAPWRGGRTPVPPEPGDLADLLVGAELAAARLIVAVLDPDIDRAAAGTGAGHG</sequence>
<feature type="region of interest" description="Disordered" evidence="1">
    <location>
        <begin position="111"/>
        <end position="181"/>
    </location>
</feature>
<evidence type="ECO:0000256" key="1">
    <source>
        <dbReference type="SAM" id="MobiDB-lite"/>
    </source>
</evidence>
<name>A0A561SWK4_9PSEU</name>
<dbReference type="RefSeq" id="WP_147258130.1">
    <property type="nucleotide sequence ID" value="NZ_VIWU01000001.1"/>
</dbReference>
<evidence type="ECO:0000313" key="3">
    <source>
        <dbReference type="Proteomes" id="UP000321261"/>
    </source>
</evidence>